<dbReference type="InterPro" id="IPR025421">
    <property type="entry name" value="DUF4148"/>
</dbReference>
<dbReference type="Pfam" id="PF13663">
    <property type="entry name" value="DUF4148"/>
    <property type="match status" value="1"/>
</dbReference>
<evidence type="ECO:0000313" key="1">
    <source>
        <dbReference type="EMBL" id="QPS47280.1"/>
    </source>
</evidence>
<accession>A0A7T2U7T6</accession>
<evidence type="ECO:0000313" key="2">
    <source>
        <dbReference type="Proteomes" id="UP000594943"/>
    </source>
</evidence>
<gene>
    <name evidence="1" type="ORF">I6G56_22805</name>
</gene>
<dbReference type="EMBL" id="CP065687">
    <property type="protein sequence ID" value="QPS47280.1"/>
    <property type="molecule type" value="Genomic_DNA"/>
</dbReference>
<dbReference type="KEGG" id="bhg:I6G56_22805"/>
<accession>A0A7U4SVE6</accession>
<dbReference type="Proteomes" id="UP000594943">
    <property type="component" value="Chromosome 2"/>
</dbReference>
<organism evidence="1 2">
    <name type="scientific">Burkholderia humptydooensis</name>
    <dbReference type="NCBI Taxonomy" id="430531"/>
    <lineage>
        <taxon>Bacteria</taxon>
        <taxon>Pseudomonadati</taxon>
        <taxon>Pseudomonadota</taxon>
        <taxon>Betaproteobacteria</taxon>
        <taxon>Burkholderiales</taxon>
        <taxon>Burkholderiaceae</taxon>
        <taxon>Burkholderia</taxon>
        <taxon>pseudomallei group</taxon>
    </lineage>
</organism>
<dbReference type="RefSeq" id="WP_006027290.1">
    <property type="nucleotide sequence ID" value="NZ_CP013382.1"/>
</dbReference>
<sequence length="90" mass="9740">MNTKKLMAWAAAAALTTLAVSPAAFAQGKTRDEVRQELIRAQHEGIVPAGKNDYPPSEALVQRNQELHAISVHDGKSSLALDQHDRAVAR</sequence>
<dbReference type="AlphaFoldDB" id="A0A7U4SVE6"/>
<reference evidence="1 2" key="1">
    <citation type="submission" date="2020-12" db="EMBL/GenBank/DDBJ databases">
        <title>FDA dAtabase for Regulatory Grade micrObial Sequences (FDA-ARGOS): Supporting development and validation of Infectious Disease Dx tests.</title>
        <authorList>
            <person name="Nelson B."/>
            <person name="Plummer A."/>
            <person name="Tallon L."/>
            <person name="Sadzewicz L."/>
            <person name="Zhao X."/>
            <person name="Boylan J."/>
            <person name="Ott S."/>
            <person name="Bowen H."/>
            <person name="Vavikolanu K."/>
            <person name="Mehta A."/>
            <person name="Aluvathingal J."/>
            <person name="Nadendla S."/>
            <person name="Myers T."/>
            <person name="Yan Y."/>
            <person name="Sichtig H."/>
        </authorList>
    </citation>
    <scope>NUCLEOTIDE SEQUENCE [LARGE SCALE GENOMIC DNA]</scope>
    <source>
        <strain evidence="1 2">FDAARGOS_899</strain>
    </source>
</reference>
<protein>
    <submittedName>
        <fullName evidence="1">DUF4148 domain-containing protein</fullName>
    </submittedName>
</protein>
<name>A0A7U4SVE6_9BURK</name>
<proteinExistence type="predicted"/>